<feature type="binding site" evidence="14">
    <location>
        <position position="752"/>
    </location>
    <ligand>
        <name>ATP</name>
        <dbReference type="ChEBI" id="CHEBI:30616"/>
    </ligand>
</feature>
<dbReference type="InterPro" id="IPR032631">
    <property type="entry name" value="P-type_ATPase_N"/>
</dbReference>
<feature type="transmembrane region" description="Helical" evidence="16">
    <location>
        <begin position="329"/>
        <end position="350"/>
    </location>
</feature>
<accession>A0AB34ITL4</accession>
<dbReference type="GO" id="GO:0005524">
    <property type="term" value="F:ATP binding"/>
    <property type="evidence" value="ECO:0007669"/>
    <property type="project" value="UniProtKB-UniRule"/>
</dbReference>
<feature type="region of interest" description="Disordered" evidence="17">
    <location>
        <begin position="490"/>
        <end position="509"/>
    </location>
</feature>
<evidence type="ECO:0000256" key="11">
    <source>
        <dbReference type="ARBA" id="ARBA00023136"/>
    </source>
</evidence>
<dbReference type="InterPro" id="IPR008250">
    <property type="entry name" value="ATPase_P-typ_transduc_dom_A_sf"/>
</dbReference>
<evidence type="ECO:0000256" key="6">
    <source>
        <dbReference type="ARBA" id="ARBA00022741"/>
    </source>
</evidence>
<keyword evidence="11 16" id="KW-0472">Membrane</keyword>
<feature type="active site" description="4-aspartylphosphate intermediate" evidence="13">
    <location>
        <position position="445"/>
    </location>
</feature>
<dbReference type="SUPFAM" id="SSF56784">
    <property type="entry name" value="HAD-like"/>
    <property type="match status" value="1"/>
</dbReference>
<evidence type="ECO:0000256" key="4">
    <source>
        <dbReference type="ARBA" id="ARBA00022692"/>
    </source>
</evidence>
<dbReference type="AlphaFoldDB" id="A0AB34ITL4"/>
<dbReference type="InterPro" id="IPR023214">
    <property type="entry name" value="HAD_sf"/>
</dbReference>
<sequence>MFKSMFGPFCVDSLLWITRNSSSADGQRLVIKSARIRDSKMRRSSRSSQGDSNYRYVHFNNGREGEMKFPGNSVNTYLYSIWNFWYKLAYEELVLKFPNAYFLVVSFFQVHSETTNTNGFPTTLPVVLLIVIVMSIMKLAEDAQRRKADHIANNEKTAILDVATGQLQPKTWVDIKVGDIVQVRNRQNIPADMLLVAAHEPEPNNPRGACSVETKSLDGETNLKEKSVPSVVRARLGGTLEAQLSNWRGVKGHAECEQPNASTQKFTGSLHIQDEEPMAVNINNVLLRGCCLRNTEYVLGLVVNTGIDTKVMQGARKPKARASSIEKSLNPLIIVVVILLIILCTIAAIARNSAASTLEDEAWYLDFDDGSDSTSFFWVVLRFFVLLNAFVSVSLMLSLYVCKSIQAWFMQQSLRMYHEDSDTPMKVRCMFLTDELGRISHVFSDKTGTLTQNIMQFRKCCIDGKAYGRGHTEIGLARLARLGQTVSEQSLHPDSLREESAANSGNTNAVNFEDPTLHKALKEDDPHGERCRQFFLLLALCHTVVIEELDGAKKLSASSPDEAALVAAAAFFGYEFAKRDNDQIYVTDVRNNKILTYTVLAVLEFSSARKRMSAILRDDNSGTIQILSKGADNVMLKMLASGQEELVRLTEATMKDHSNDGLRTLVLGKKDVDEDSYKRWHAEFVKACGSTTELEKKDREEPNEIDRLMGLVEQDLILLGSTAIEDKLQVGVPTAISDMSRAGIAVWVLTGDKEETAINIAFACQLLDTSTKITIINKKTHPTRARITEAFKKATSEAEVGAANGVDRHALVIDGDAIETVMMDKECKKEMLLFTQLCYSVVGCRCAPSQKAQLVELVRFNVKGATTLAIGDGANDVAMIQAAHCGVGISGQEGLQAANSADFSIAQFRFLVEMLLVHGRNNYRRMSTMVLYIFYKNMVLTLATFFYAVYSAWSAQKFYLEMTSTFFNVIWTFVPIIVTTIFDKDVDDETSRALPQMYHLGIRAAYYNPRVMLRWFIEAVVEALIILLVLVYSLEIVDPPEGSDPSVFYLGGFAFTMVLLVVAGKLLLWQWQVTIYQTLILFFFTIIWLPLAYISSLKTWINGTFAGFSTYPYFWGWTGLWQNVMDNPSFYLLCLLIPTMALLPQLWYMVWSRTFYPEFRDLAIETENLQGRGQAELAKIPIPASERRLPLVKDAPRSKDARRFFS</sequence>
<dbReference type="SUPFAM" id="SSF81653">
    <property type="entry name" value="Calcium ATPase, transduction domain A"/>
    <property type="match status" value="1"/>
</dbReference>
<dbReference type="SFLD" id="SFLDS00003">
    <property type="entry name" value="Haloacid_Dehalogenase"/>
    <property type="match status" value="1"/>
</dbReference>
<evidence type="ECO:0000259" key="18">
    <source>
        <dbReference type="Pfam" id="PF16209"/>
    </source>
</evidence>
<keyword evidence="8 15" id="KW-0460">Magnesium</keyword>
<evidence type="ECO:0000313" key="21">
    <source>
        <dbReference type="Proteomes" id="UP001515480"/>
    </source>
</evidence>
<dbReference type="SUPFAM" id="SSF81665">
    <property type="entry name" value="Calcium ATPase, transmembrane domain M"/>
    <property type="match status" value="1"/>
</dbReference>
<feature type="binding site" evidence="14">
    <location>
        <position position="446"/>
    </location>
    <ligand>
        <name>ATP</name>
        <dbReference type="ChEBI" id="CHEBI:30616"/>
    </ligand>
</feature>
<dbReference type="GO" id="GO:0045332">
    <property type="term" value="P:phospholipid translocation"/>
    <property type="evidence" value="ECO:0007669"/>
    <property type="project" value="TreeGrafter"/>
</dbReference>
<feature type="domain" description="P-type ATPase C-terminal" evidence="19">
    <location>
        <begin position="898"/>
        <end position="1158"/>
    </location>
</feature>
<feature type="binding site" evidence="14">
    <location>
        <position position="851"/>
    </location>
    <ligand>
        <name>ATP</name>
        <dbReference type="ChEBI" id="CHEBI:30616"/>
    </ligand>
</feature>
<feature type="transmembrane region" description="Helical" evidence="16">
    <location>
        <begin position="930"/>
        <end position="953"/>
    </location>
</feature>
<protein>
    <recommendedName>
        <fullName evidence="16">Phospholipid-transporting ATPase</fullName>
        <ecNumber evidence="16">7.6.2.1</ecNumber>
    </recommendedName>
</protein>
<dbReference type="InterPro" id="IPR036412">
    <property type="entry name" value="HAD-like_sf"/>
</dbReference>
<dbReference type="GO" id="GO:0016887">
    <property type="term" value="F:ATP hydrolysis activity"/>
    <property type="evidence" value="ECO:0007669"/>
    <property type="project" value="InterPro"/>
</dbReference>
<dbReference type="GO" id="GO:0005886">
    <property type="term" value="C:plasma membrane"/>
    <property type="evidence" value="ECO:0007669"/>
    <property type="project" value="TreeGrafter"/>
</dbReference>
<dbReference type="PROSITE" id="PS00154">
    <property type="entry name" value="ATPASE_E1_E2"/>
    <property type="match status" value="1"/>
</dbReference>
<evidence type="ECO:0000256" key="15">
    <source>
        <dbReference type="PIRSR" id="PIRSR606539-3"/>
    </source>
</evidence>
<comment type="subcellular location">
    <subcellularLocation>
        <location evidence="1">Endomembrane system</location>
        <topology evidence="1">Multi-pass membrane protein</topology>
    </subcellularLocation>
    <subcellularLocation>
        <location evidence="16">Membrane</location>
        <topology evidence="16">Multi-pass membrane protein</topology>
    </subcellularLocation>
</comment>
<gene>
    <name evidence="20" type="ORF">AB1Y20_008228</name>
</gene>
<dbReference type="GO" id="GO:0140326">
    <property type="term" value="F:ATPase-coupled intramembrane lipid transporter activity"/>
    <property type="evidence" value="ECO:0007669"/>
    <property type="project" value="UniProtKB-EC"/>
</dbReference>
<evidence type="ECO:0000313" key="20">
    <source>
        <dbReference type="EMBL" id="KAL1507386.1"/>
    </source>
</evidence>
<feature type="transmembrane region" description="Helical" evidence="16">
    <location>
        <begin position="1075"/>
        <end position="1094"/>
    </location>
</feature>
<dbReference type="FunFam" id="3.40.50.1000:FF:000014">
    <property type="entry name" value="Phospholipid-transporting ATPase"/>
    <property type="match status" value="1"/>
</dbReference>
<feature type="transmembrane region" description="Helical" evidence="16">
    <location>
        <begin position="965"/>
        <end position="982"/>
    </location>
</feature>
<feature type="transmembrane region" description="Helical" evidence="16">
    <location>
        <begin position="376"/>
        <end position="402"/>
    </location>
</feature>
<name>A0AB34ITL4_PRYPA</name>
<dbReference type="Proteomes" id="UP001515480">
    <property type="component" value="Unassembled WGS sequence"/>
</dbReference>
<evidence type="ECO:0000259" key="19">
    <source>
        <dbReference type="Pfam" id="PF16212"/>
    </source>
</evidence>
<dbReference type="GO" id="GO:0012505">
    <property type="term" value="C:endomembrane system"/>
    <property type="evidence" value="ECO:0007669"/>
    <property type="project" value="UniProtKB-SubCell"/>
</dbReference>
<keyword evidence="4 16" id="KW-0812">Transmembrane</keyword>
<dbReference type="PANTHER" id="PTHR24092:SF180">
    <property type="entry name" value="PHOSPHOLIPID-TRANSPORTING ATPASE DNF1-RELATED"/>
    <property type="match status" value="1"/>
</dbReference>
<feature type="transmembrane region" description="Helical" evidence="16">
    <location>
        <begin position="1015"/>
        <end position="1034"/>
    </location>
</feature>
<dbReference type="SUPFAM" id="SSF81660">
    <property type="entry name" value="Metal cation-transporting ATPase, ATP-binding domain N"/>
    <property type="match status" value="1"/>
</dbReference>
<evidence type="ECO:0000256" key="17">
    <source>
        <dbReference type="SAM" id="MobiDB-lite"/>
    </source>
</evidence>
<evidence type="ECO:0000256" key="8">
    <source>
        <dbReference type="ARBA" id="ARBA00022842"/>
    </source>
</evidence>
<evidence type="ECO:0000256" key="9">
    <source>
        <dbReference type="ARBA" id="ARBA00022967"/>
    </source>
</evidence>
<feature type="transmembrane region" description="Helical" evidence="16">
    <location>
        <begin position="1046"/>
        <end position="1068"/>
    </location>
</feature>
<evidence type="ECO:0000256" key="10">
    <source>
        <dbReference type="ARBA" id="ARBA00022989"/>
    </source>
</evidence>
<dbReference type="InterPro" id="IPR006539">
    <property type="entry name" value="P-type_ATPase_IV"/>
</dbReference>
<feature type="binding site" evidence="15">
    <location>
        <position position="445"/>
    </location>
    <ligand>
        <name>Mg(2+)</name>
        <dbReference type="ChEBI" id="CHEBI:18420"/>
    </ligand>
</feature>
<feature type="binding site" evidence="14">
    <location>
        <position position="447"/>
    </location>
    <ligand>
        <name>ATP</name>
        <dbReference type="ChEBI" id="CHEBI:30616"/>
    </ligand>
</feature>
<comment type="caution">
    <text evidence="20">The sequence shown here is derived from an EMBL/GenBank/DDBJ whole genome shotgun (WGS) entry which is preliminary data.</text>
</comment>
<dbReference type="InterPro" id="IPR001757">
    <property type="entry name" value="P_typ_ATPase"/>
</dbReference>
<proteinExistence type="inferred from homology"/>
<feature type="binding site" evidence="15">
    <location>
        <position position="447"/>
    </location>
    <ligand>
        <name>Mg(2+)</name>
        <dbReference type="ChEBI" id="CHEBI:18420"/>
    </ligand>
</feature>
<evidence type="ECO:0000256" key="5">
    <source>
        <dbReference type="ARBA" id="ARBA00022723"/>
    </source>
</evidence>
<feature type="binding site" evidence="15">
    <location>
        <position position="872"/>
    </location>
    <ligand>
        <name>Mg(2+)</name>
        <dbReference type="ChEBI" id="CHEBI:18420"/>
    </ligand>
</feature>
<evidence type="ECO:0000256" key="3">
    <source>
        <dbReference type="ARBA" id="ARBA00022448"/>
    </source>
</evidence>
<feature type="binding site" evidence="14">
    <location>
        <position position="445"/>
    </location>
    <ligand>
        <name>ATP</name>
        <dbReference type="ChEBI" id="CHEBI:30616"/>
    </ligand>
</feature>
<feature type="binding site" evidence="14">
    <location>
        <position position="663"/>
    </location>
    <ligand>
        <name>ATP</name>
        <dbReference type="ChEBI" id="CHEBI:30616"/>
    </ligand>
</feature>
<keyword evidence="5 15" id="KW-0479">Metal-binding</keyword>
<feature type="transmembrane region" description="Helical" evidence="16">
    <location>
        <begin position="1130"/>
        <end position="1150"/>
    </location>
</feature>
<dbReference type="GO" id="GO:0000287">
    <property type="term" value="F:magnesium ion binding"/>
    <property type="evidence" value="ECO:0007669"/>
    <property type="project" value="UniProtKB-UniRule"/>
</dbReference>
<dbReference type="InterPro" id="IPR023298">
    <property type="entry name" value="ATPase_P-typ_TM_dom_sf"/>
</dbReference>
<evidence type="ECO:0000256" key="13">
    <source>
        <dbReference type="PIRSR" id="PIRSR606539-1"/>
    </source>
</evidence>
<feature type="binding site" evidence="14">
    <location>
        <position position="751"/>
    </location>
    <ligand>
        <name>ATP</name>
        <dbReference type="ChEBI" id="CHEBI:30616"/>
    </ligand>
</feature>
<dbReference type="PANTHER" id="PTHR24092">
    <property type="entry name" value="PROBABLE PHOSPHOLIPID-TRANSPORTING ATPASE"/>
    <property type="match status" value="1"/>
</dbReference>
<keyword evidence="9 16" id="KW-1278">Translocase</keyword>
<dbReference type="InterPro" id="IPR018303">
    <property type="entry name" value="ATPase_P-typ_P_site"/>
</dbReference>
<dbReference type="SFLD" id="SFLDG00002">
    <property type="entry name" value="C1.7:_P-type_atpase_like"/>
    <property type="match status" value="1"/>
</dbReference>
<feature type="binding site" evidence="14">
    <location>
        <position position="750"/>
    </location>
    <ligand>
        <name>ATP</name>
        <dbReference type="ChEBI" id="CHEBI:30616"/>
    </ligand>
</feature>
<keyword evidence="10 16" id="KW-1133">Transmembrane helix</keyword>
<dbReference type="NCBIfam" id="TIGR01494">
    <property type="entry name" value="ATPase_P-type"/>
    <property type="match status" value="1"/>
</dbReference>
<dbReference type="Gene3D" id="3.40.1110.10">
    <property type="entry name" value="Calcium-transporting ATPase, cytoplasmic domain N"/>
    <property type="match status" value="1"/>
</dbReference>
<keyword evidence="7 14" id="KW-0067">ATP-binding</keyword>
<feature type="binding site" evidence="14">
    <location>
        <position position="875"/>
    </location>
    <ligand>
        <name>ATP</name>
        <dbReference type="ChEBI" id="CHEBI:30616"/>
    </ligand>
</feature>
<comment type="cofactor">
    <cofactor evidence="15">
        <name>Mg(2+)</name>
        <dbReference type="ChEBI" id="CHEBI:18420"/>
    </cofactor>
</comment>
<dbReference type="InterPro" id="IPR032630">
    <property type="entry name" value="P_typ_ATPase_c"/>
</dbReference>
<dbReference type="EC" id="7.6.2.1" evidence="16"/>
<feature type="binding site" evidence="14">
    <location>
        <position position="876"/>
    </location>
    <ligand>
        <name>ATP</name>
        <dbReference type="ChEBI" id="CHEBI:30616"/>
    </ligand>
</feature>
<dbReference type="PRINTS" id="PR00119">
    <property type="entry name" value="CATATPASE"/>
</dbReference>
<dbReference type="SFLD" id="SFLDF00027">
    <property type="entry name" value="p-type_atpase"/>
    <property type="match status" value="1"/>
</dbReference>
<organism evidence="20 21">
    <name type="scientific">Prymnesium parvum</name>
    <name type="common">Toxic golden alga</name>
    <dbReference type="NCBI Taxonomy" id="97485"/>
    <lineage>
        <taxon>Eukaryota</taxon>
        <taxon>Haptista</taxon>
        <taxon>Haptophyta</taxon>
        <taxon>Prymnesiophyceae</taxon>
        <taxon>Prymnesiales</taxon>
        <taxon>Prymnesiaceae</taxon>
        <taxon>Prymnesium</taxon>
    </lineage>
</organism>
<dbReference type="Pfam" id="PF13246">
    <property type="entry name" value="Cation_ATPase"/>
    <property type="match status" value="1"/>
</dbReference>
<feature type="binding site" evidence="14">
    <location>
        <position position="562"/>
    </location>
    <ligand>
        <name>ATP</name>
        <dbReference type="ChEBI" id="CHEBI:30616"/>
    </ligand>
</feature>
<comment type="catalytic activity">
    <reaction evidence="12 16">
        <text>ATP + H2O + phospholipidSide 1 = ADP + phosphate + phospholipidSide 2.</text>
        <dbReference type="EC" id="7.6.2.1"/>
    </reaction>
</comment>
<evidence type="ECO:0000256" key="7">
    <source>
        <dbReference type="ARBA" id="ARBA00022840"/>
    </source>
</evidence>
<comment type="similarity">
    <text evidence="2 16">Belongs to the cation transport ATPase (P-type) (TC 3.A.3) family. Type IV subfamily.</text>
</comment>
<feature type="domain" description="P-type ATPase N-terminal" evidence="18">
    <location>
        <begin position="57"/>
        <end position="122"/>
    </location>
</feature>
<evidence type="ECO:0000256" key="14">
    <source>
        <dbReference type="PIRSR" id="PIRSR606539-2"/>
    </source>
</evidence>
<dbReference type="Pfam" id="PF16212">
    <property type="entry name" value="PhoLip_ATPase_C"/>
    <property type="match status" value="1"/>
</dbReference>
<reference evidence="20 21" key="1">
    <citation type="journal article" date="2024" name="Science">
        <title>Giant polyketide synthase enzymes in the biosynthesis of giant marine polyether toxins.</title>
        <authorList>
            <person name="Fallon T.R."/>
            <person name="Shende V.V."/>
            <person name="Wierzbicki I.H."/>
            <person name="Pendleton A.L."/>
            <person name="Watervoot N.F."/>
            <person name="Auber R.P."/>
            <person name="Gonzalez D.J."/>
            <person name="Wisecaver J.H."/>
            <person name="Moore B.S."/>
        </authorList>
    </citation>
    <scope>NUCLEOTIDE SEQUENCE [LARGE SCALE GENOMIC DNA]</scope>
    <source>
        <strain evidence="20 21">12B1</strain>
    </source>
</reference>
<evidence type="ECO:0000256" key="12">
    <source>
        <dbReference type="ARBA" id="ARBA00034036"/>
    </source>
</evidence>
<dbReference type="InterPro" id="IPR044492">
    <property type="entry name" value="P_typ_ATPase_HD_dom"/>
</dbReference>
<dbReference type="Gene3D" id="2.70.150.10">
    <property type="entry name" value="Calcium-transporting ATPase, cytoplasmic transduction domain A"/>
    <property type="match status" value="1"/>
</dbReference>
<feature type="transmembrane region" description="Helical" evidence="16">
    <location>
        <begin position="122"/>
        <end position="140"/>
    </location>
</feature>
<feature type="binding site" evidence="14">
    <location>
        <position position="845"/>
    </location>
    <ligand>
        <name>ATP</name>
        <dbReference type="ChEBI" id="CHEBI:30616"/>
    </ligand>
</feature>
<feature type="binding site" evidence="15">
    <location>
        <position position="876"/>
    </location>
    <ligand>
        <name>Mg(2+)</name>
        <dbReference type="ChEBI" id="CHEBI:18420"/>
    </ligand>
</feature>
<dbReference type="Pfam" id="PF16209">
    <property type="entry name" value="PhoLip_ATPase_N"/>
    <property type="match status" value="1"/>
</dbReference>
<evidence type="ECO:0000256" key="1">
    <source>
        <dbReference type="ARBA" id="ARBA00004127"/>
    </source>
</evidence>
<keyword evidence="3" id="KW-0813">Transport</keyword>
<dbReference type="NCBIfam" id="TIGR01652">
    <property type="entry name" value="ATPase-Plipid"/>
    <property type="match status" value="1"/>
</dbReference>
<dbReference type="Gene3D" id="3.40.50.1000">
    <property type="entry name" value="HAD superfamily/HAD-like"/>
    <property type="match status" value="1"/>
</dbReference>
<dbReference type="InterPro" id="IPR023299">
    <property type="entry name" value="ATPase_P-typ_cyto_dom_N"/>
</dbReference>
<feature type="binding site" evidence="14">
    <location>
        <position position="629"/>
    </location>
    <ligand>
        <name>ATP</name>
        <dbReference type="ChEBI" id="CHEBI:30616"/>
    </ligand>
</feature>
<keyword evidence="21" id="KW-1185">Reference proteome</keyword>
<dbReference type="EMBL" id="JBGBPQ010000018">
    <property type="protein sequence ID" value="KAL1507386.1"/>
    <property type="molecule type" value="Genomic_DNA"/>
</dbReference>
<feature type="binding site" evidence="14">
    <location>
        <position position="605"/>
    </location>
    <ligand>
        <name>ATP</name>
        <dbReference type="ChEBI" id="CHEBI:30616"/>
    </ligand>
</feature>
<keyword evidence="6 14" id="KW-0547">Nucleotide-binding</keyword>
<evidence type="ECO:0000256" key="16">
    <source>
        <dbReference type="RuleBase" id="RU362033"/>
    </source>
</evidence>
<evidence type="ECO:0000256" key="2">
    <source>
        <dbReference type="ARBA" id="ARBA00008109"/>
    </source>
</evidence>